<accession>A0A075AY37</accession>
<dbReference type="GO" id="GO:0005666">
    <property type="term" value="C:RNA polymerase III complex"/>
    <property type="evidence" value="ECO:0007669"/>
    <property type="project" value="TreeGrafter"/>
</dbReference>
<evidence type="ECO:0000256" key="2">
    <source>
        <dbReference type="ARBA" id="ARBA00023163"/>
    </source>
</evidence>
<dbReference type="GO" id="GO:0003899">
    <property type="term" value="F:DNA-directed RNA polymerase activity"/>
    <property type="evidence" value="ECO:0007669"/>
    <property type="project" value="UniProtKB-EC"/>
</dbReference>
<dbReference type="Proteomes" id="UP000030755">
    <property type="component" value="Unassembled WGS sequence"/>
</dbReference>
<keyword evidence="4" id="KW-0548">Nucleotidyltransferase</keyword>
<dbReference type="GO" id="GO:0003677">
    <property type="term" value="F:DNA binding"/>
    <property type="evidence" value="ECO:0007669"/>
    <property type="project" value="InterPro"/>
</dbReference>
<dbReference type="GO" id="GO:0042797">
    <property type="term" value="P:tRNA transcription by RNA polymerase III"/>
    <property type="evidence" value="ECO:0007669"/>
    <property type="project" value="TreeGrafter"/>
</dbReference>
<dbReference type="SUPFAM" id="SSF63562">
    <property type="entry name" value="RPB6/omega subunit-like"/>
    <property type="match status" value="1"/>
</dbReference>
<proteinExistence type="predicted"/>
<dbReference type="InterPro" id="IPR036161">
    <property type="entry name" value="RPB6/omega-like_sf"/>
</dbReference>
<organism evidence="4 5">
    <name type="scientific">Rozella allomycis (strain CSF55)</name>
    <dbReference type="NCBI Taxonomy" id="988480"/>
    <lineage>
        <taxon>Eukaryota</taxon>
        <taxon>Fungi</taxon>
        <taxon>Fungi incertae sedis</taxon>
        <taxon>Cryptomycota</taxon>
        <taxon>Cryptomycota incertae sedis</taxon>
        <taxon>Rozella</taxon>
    </lineage>
</organism>
<dbReference type="EC" id="2.7.7.6" evidence="4"/>
<protein>
    <submittedName>
        <fullName evidence="4">RNA polymerase, subunit omega/K/RPABC2 domain-containing protein</fullName>
        <ecNumber evidence="4">2.7.7.6</ecNumber>
    </submittedName>
</protein>
<dbReference type="PANTHER" id="PTHR47227:SF5">
    <property type="entry name" value="DNA-DIRECTED RNA POLYMERASES I, II, AND III SUBUNIT RPABC2"/>
    <property type="match status" value="1"/>
</dbReference>
<evidence type="ECO:0000313" key="4">
    <source>
        <dbReference type="EMBL" id="EPZ33597.1"/>
    </source>
</evidence>
<evidence type="ECO:0000256" key="3">
    <source>
        <dbReference type="SAM" id="MobiDB-lite"/>
    </source>
</evidence>
<dbReference type="OrthoDB" id="259769at2759"/>
<dbReference type="EMBL" id="KE561047">
    <property type="protein sequence ID" value="EPZ33597.1"/>
    <property type="molecule type" value="Genomic_DNA"/>
</dbReference>
<dbReference type="GO" id="GO:0005736">
    <property type="term" value="C:RNA polymerase I complex"/>
    <property type="evidence" value="ECO:0007669"/>
    <property type="project" value="TreeGrafter"/>
</dbReference>
<evidence type="ECO:0000256" key="1">
    <source>
        <dbReference type="ARBA" id="ARBA00022478"/>
    </source>
</evidence>
<dbReference type="Gene3D" id="3.90.940.10">
    <property type="match status" value="1"/>
</dbReference>
<dbReference type="GO" id="GO:0005665">
    <property type="term" value="C:RNA polymerase II, core complex"/>
    <property type="evidence" value="ECO:0007669"/>
    <property type="project" value="TreeGrafter"/>
</dbReference>
<feature type="region of interest" description="Disordered" evidence="3">
    <location>
        <begin position="1"/>
        <end position="24"/>
    </location>
</feature>
<sequence length="111" mass="13103">MEMDQNDEQEENQEEEPMEMNDIHVDKLDVLELTRIEPTMGDAKQIPAKDRTTSRYMTNMNAPILVELDGETDPLEIARKELREKKIPMIIRRYLPGNTYEDWPVQDLIIE</sequence>
<keyword evidence="4" id="KW-0808">Transferase</keyword>
<dbReference type="AlphaFoldDB" id="A0A075AY37"/>
<name>A0A075AY37_ROZAC</name>
<evidence type="ECO:0000313" key="5">
    <source>
        <dbReference type="Proteomes" id="UP000030755"/>
    </source>
</evidence>
<keyword evidence="2" id="KW-0804">Transcription</keyword>
<dbReference type="STRING" id="988480.A0A075AY37"/>
<feature type="compositionally biased region" description="Acidic residues" evidence="3">
    <location>
        <begin position="1"/>
        <end position="19"/>
    </location>
</feature>
<dbReference type="GO" id="GO:0006360">
    <property type="term" value="P:transcription by RNA polymerase I"/>
    <property type="evidence" value="ECO:0007669"/>
    <property type="project" value="TreeGrafter"/>
</dbReference>
<dbReference type="InterPro" id="IPR006111">
    <property type="entry name" value="Rpo6/Rpb6"/>
</dbReference>
<reference evidence="4 5" key="1">
    <citation type="journal article" date="2013" name="Curr. Biol.">
        <title>Shared signatures of parasitism and phylogenomics unite Cryptomycota and microsporidia.</title>
        <authorList>
            <person name="James T.Y."/>
            <person name="Pelin A."/>
            <person name="Bonen L."/>
            <person name="Ahrendt S."/>
            <person name="Sain D."/>
            <person name="Corradi N."/>
            <person name="Stajich J.E."/>
        </authorList>
    </citation>
    <scope>NUCLEOTIDE SEQUENCE [LARGE SCALE GENOMIC DNA]</scope>
    <source>
        <strain evidence="4 5">CSF55</strain>
    </source>
</reference>
<keyword evidence="5" id="KW-1185">Reference proteome</keyword>
<dbReference type="PANTHER" id="PTHR47227">
    <property type="entry name" value="DNA-DIRECTED RNA POLYMERASE SUBUNIT K"/>
    <property type="match status" value="1"/>
</dbReference>
<dbReference type="HOGENOM" id="CLU_112527_2_0_1"/>
<dbReference type="PIRSF" id="PIRSF000778">
    <property type="entry name" value="RpoK/RPB6"/>
    <property type="match status" value="1"/>
</dbReference>
<gene>
    <name evidence="4" type="ORF">O9G_000372</name>
</gene>
<keyword evidence="1" id="KW-0240">DNA-directed RNA polymerase</keyword>
<dbReference type="GO" id="GO:0006366">
    <property type="term" value="P:transcription by RNA polymerase II"/>
    <property type="evidence" value="ECO:0007669"/>
    <property type="project" value="TreeGrafter"/>
</dbReference>